<evidence type="ECO:0000256" key="1">
    <source>
        <dbReference type="ARBA" id="ARBA00022527"/>
    </source>
</evidence>
<dbReference type="GO" id="GO:0005634">
    <property type="term" value="C:nucleus"/>
    <property type="evidence" value="ECO:0007669"/>
    <property type="project" value="TreeGrafter"/>
</dbReference>
<dbReference type="PANTHER" id="PTHR24342:SF14">
    <property type="entry name" value="DEATH-ASSOCIATED PROTEIN KINASE DAPK-1"/>
    <property type="match status" value="1"/>
</dbReference>
<dbReference type="GO" id="GO:0005524">
    <property type="term" value="F:ATP binding"/>
    <property type="evidence" value="ECO:0007669"/>
    <property type="project" value="UniProtKB-KW"/>
</dbReference>
<dbReference type="Proteomes" id="UP000887566">
    <property type="component" value="Unplaced"/>
</dbReference>
<proteinExistence type="predicted"/>
<organism evidence="6 7">
    <name type="scientific">Plectus sambesii</name>
    <dbReference type="NCBI Taxonomy" id="2011161"/>
    <lineage>
        <taxon>Eukaryota</taxon>
        <taxon>Metazoa</taxon>
        <taxon>Ecdysozoa</taxon>
        <taxon>Nematoda</taxon>
        <taxon>Chromadorea</taxon>
        <taxon>Plectida</taxon>
        <taxon>Plectina</taxon>
        <taxon>Plectoidea</taxon>
        <taxon>Plectidae</taxon>
        <taxon>Plectus</taxon>
    </lineage>
</organism>
<dbReference type="GO" id="GO:0043065">
    <property type="term" value="P:positive regulation of apoptotic process"/>
    <property type="evidence" value="ECO:0007669"/>
    <property type="project" value="TreeGrafter"/>
</dbReference>
<dbReference type="GO" id="GO:0004674">
    <property type="term" value="F:protein serine/threonine kinase activity"/>
    <property type="evidence" value="ECO:0007669"/>
    <property type="project" value="UniProtKB-KW"/>
</dbReference>
<keyword evidence="2" id="KW-0808">Transferase</keyword>
<keyword evidence="1" id="KW-0723">Serine/threonine-protein kinase</keyword>
<evidence type="ECO:0000256" key="4">
    <source>
        <dbReference type="ARBA" id="ARBA00022777"/>
    </source>
</evidence>
<evidence type="ECO:0000313" key="6">
    <source>
        <dbReference type="Proteomes" id="UP000887566"/>
    </source>
</evidence>
<keyword evidence="6" id="KW-1185">Reference proteome</keyword>
<evidence type="ECO:0000256" key="3">
    <source>
        <dbReference type="ARBA" id="ARBA00022741"/>
    </source>
</evidence>
<name>A0A914VAK0_9BILA</name>
<sequence>MTLRKQHANFPVITWPHFTTIIRNDVNPLAGDTHCRQLIQQLQLIGEVVYLRDETSELDYVVLSPEWLGTHVLGYLLSAEYLSRCRITGCYSVDDFVPLYPEIGEVGDLLQILDTLQMCSQCDAHGDTEFEFPAFNLLEPPKDVWQKDRPAFVYGGLRVLPMRGMERSLISTFPRIQVALRRSMQDFQDPMDADLTQWHKCSKMCSGQMEALVRLVGDAVEVQVRGPAELATSCFYFMEDITNLVEQTASEVAPGISLERHFLSPADLTEHDASPAVYAPESIMAMQQRESITVKNNREGEELFTDVVCFGSREVAAVLTLGIDLSVAQLQLPARCELAALLDPS</sequence>
<dbReference type="PANTHER" id="PTHR24342">
    <property type="entry name" value="SERINE/THREONINE-PROTEIN KINASE 17"/>
    <property type="match status" value="1"/>
</dbReference>
<evidence type="ECO:0000256" key="2">
    <source>
        <dbReference type="ARBA" id="ARBA00022679"/>
    </source>
</evidence>
<keyword evidence="5" id="KW-0067">ATP-binding</keyword>
<protein>
    <submittedName>
        <fullName evidence="7">Uncharacterized protein</fullName>
    </submittedName>
</protein>
<dbReference type="GO" id="GO:0035556">
    <property type="term" value="P:intracellular signal transduction"/>
    <property type="evidence" value="ECO:0007669"/>
    <property type="project" value="TreeGrafter"/>
</dbReference>
<keyword evidence="4" id="KW-0418">Kinase</keyword>
<reference evidence="7" key="1">
    <citation type="submission" date="2022-11" db="UniProtKB">
        <authorList>
            <consortium name="WormBaseParasite"/>
        </authorList>
    </citation>
    <scope>IDENTIFICATION</scope>
</reference>
<dbReference type="WBParaSite" id="PSAMB.scaffold17270size1162.g37210.t1">
    <property type="protein sequence ID" value="PSAMB.scaffold17270size1162.g37210.t1"/>
    <property type="gene ID" value="PSAMB.scaffold17270size1162.g37210"/>
</dbReference>
<keyword evidence="3" id="KW-0547">Nucleotide-binding</keyword>
<accession>A0A914VAK0</accession>
<dbReference type="AlphaFoldDB" id="A0A914VAK0"/>
<evidence type="ECO:0000256" key="5">
    <source>
        <dbReference type="ARBA" id="ARBA00022840"/>
    </source>
</evidence>
<evidence type="ECO:0000313" key="7">
    <source>
        <dbReference type="WBParaSite" id="PSAMB.scaffold17270size1162.g37210.t1"/>
    </source>
</evidence>